<dbReference type="EMBL" id="JAOPEN010000003">
    <property type="protein sequence ID" value="KAJ4861101.1"/>
    <property type="molecule type" value="Genomic_DNA"/>
</dbReference>
<dbReference type="AlphaFoldDB" id="A0A9W9BK93"/>
<keyword evidence="1" id="KW-1133">Transmembrane helix</keyword>
<organism evidence="3 4">
    <name type="scientific">Trichoderma breve</name>
    <dbReference type="NCBI Taxonomy" id="2034170"/>
    <lineage>
        <taxon>Eukaryota</taxon>
        <taxon>Fungi</taxon>
        <taxon>Dikarya</taxon>
        <taxon>Ascomycota</taxon>
        <taxon>Pezizomycotina</taxon>
        <taxon>Sordariomycetes</taxon>
        <taxon>Hypocreomycetidae</taxon>
        <taxon>Hypocreales</taxon>
        <taxon>Hypocreaceae</taxon>
        <taxon>Trichoderma</taxon>
    </lineage>
</organism>
<proteinExistence type="predicted"/>
<dbReference type="PANTHER" id="PTHR12277:SF81">
    <property type="entry name" value="PROTEIN ABHD13"/>
    <property type="match status" value="1"/>
</dbReference>
<reference evidence="3" key="1">
    <citation type="submission" date="2022-09" db="EMBL/GenBank/DDBJ databases">
        <title>Chromosome-level assembly of Trichoderma breve T069, a fungus used in development of biopesticide product.</title>
        <authorList>
            <person name="Lin R."/>
            <person name="Liu T."/>
        </authorList>
    </citation>
    <scope>NUCLEOTIDE SEQUENCE</scope>
    <source>
        <strain evidence="3">T069</strain>
    </source>
</reference>
<evidence type="ECO:0000313" key="4">
    <source>
        <dbReference type="Proteomes" id="UP001140511"/>
    </source>
</evidence>
<dbReference type="GO" id="GO:0016020">
    <property type="term" value="C:membrane"/>
    <property type="evidence" value="ECO:0007669"/>
    <property type="project" value="TreeGrafter"/>
</dbReference>
<sequence>MANGYFGQTASFLTSAAGYMRLPALASTGIVAILTSLLYFKQKALIYPSHMPPNSRTDIPRPTQFGIKDFEELVIPTDDGEKLSAYYIRGPRGGKNSDITILMFHGNAGNIGHRLPIARVFINMIGCNVFMLEYRGYGASTGEPDEAGLGIDAQTGLNYLRERAETRNHRFVVYGQSLGGAVSIKLVAKNQDRGDIAGLVWRSESLLPSIDKIPILFLSGLQDEIVPPSHMTQLYNVSTSPNKTWKTFPGGDHNSSVLEEGYFEAISEFIADALGSSAPITDGKSQ</sequence>
<dbReference type="SUPFAM" id="SSF53474">
    <property type="entry name" value="alpha/beta-Hydrolases"/>
    <property type="match status" value="1"/>
</dbReference>
<dbReference type="GO" id="GO:0008474">
    <property type="term" value="F:palmitoyl-(protein) hydrolase activity"/>
    <property type="evidence" value="ECO:0007669"/>
    <property type="project" value="TreeGrafter"/>
</dbReference>
<keyword evidence="1" id="KW-0472">Membrane</keyword>
<gene>
    <name evidence="3" type="ORF">T069G_06089</name>
</gene>
<name>A0A9W9BK93_9HYPO</name>
<keyword evidence="3" id="KW-0378">Hydrolase</keyword>
<dbReference type="PANTHER" id="PTHR12277">
    <property type="entry name" value="ALPHA/BETA HYDROLASE DOMAIN-CONTAINING PROTEIN"/>
    <property type="match status" value="1"/>
</dbReference>
<comment type="caution">
    <text evidence="3">The sequence shown here is derived from an EMBL/GenBank/DDBJ whole genome shotgun (WGS) entry which is preliminary data.</text>
</comment>
<dbReference type="GO" id="GO:0004177">
    <property type="term" value="F:aminopeptidase activity"/>
    <property type="evidence" value="ECO:0007669"/>
    <property type="project" value="UniProtKB-KW"/>
</dbReference>
<evidence type="ECO:0000259" key="2">
    <source>
        <dbReference type="Pfam" id="PF00561"/>
    </source>
</evidence>
<protein>
    <submittedName>
        <fullName evidence="3">Serine aminopeptidase, s33 domain-containing protein</fullName>
    </submittedName>
</protein>
<accession>A0A9W9BK93</accession>
<feature type="domain" description="AB hydrolase-1" evidence="2">
    <location>
        <begin position="100"/>
        <end position="193"/>
    </location>
</feature>
<keyword evidence="3" id="KW-0645">Protease</keyword>
<keyword evidence="3" id="KW-0031">Aminopeptidase</keyword>
<dbReference type="InterPro" id="IPR000073">
    <property type="entry name" value="AB_hydrolase_1"/>
</dbReference>
<dbReference type="Pfam" id="PF00561">
    <property type="entry name" value="Abhydrolase_1"/>
    <property type="match status" value="1"/>
</dbReference>
<dbReference type="InterPro" id="IPR029058">
    <property type="entry name" value="AB_hydrolase_fold"/>
</dbReference>
<keyword evidence="4" id="KW-1185">Reference proteome</keyword>
<dbReference type="RefSeq" id="XP_056030157.1">
    <property type="nucleotide sequence ID" value="XM_056173299.1"/>
</dbReference>
<dbReference type="Gene3D" id="3.40.50.1820">
    <property type="entry name" value="alpha/beta hydrolase"/>
    <property type="match status" value="2"/>
</dbReference>
<evidence type="ECO:0000313" key="3">
    <source>
        <dbReference type="EMBL" id="KAJ4861101.1"/>
    </source>
</evidence>
<dbReference type="GeneID" id="80867987"/>
<evidence type="ECO:0000256" key="1">
    <source>
        <dbReference type="SAM" id="Phobius"/>
    </source>
</evidence>
<feature type="transmembrane region" description="Helical" evidence="1">
    <location>
        <begin position="20"/>
        <end position="40"/>
    </location>
</feature>
<keyword evidence="1" id="KW-0812">Transmembrane</keyword>
<dbReference type="Proteomes" id="UP001140511">
    <property type="component" value="Unassembled WGS sequence"/>
</dbReference>